<evidence type="ECO:0000256" key="5">
    <source>
        <dbReference type="ARBA" id="ARBA00023054"/>
    </source>
</evidence>
<dbReference type="GO" id="GO:0005737">
    <property type="term" value="C:cytoplasm"/>
    <property type="evidence" value="ECO:0007669"/>
    <property type="project" value="UniProtKB-SubCell"/>
</dbReference>
<dbReference type="HOGENOM" id="CLU_977790_0_0_1"/>
<dbReference type="EnsemblPlants" id="Bra033887.1">
    <property type="protein sequence ID" value="Bra033887.1-P"/>
    <property type="gene ID" value="Bra033887"/>
</dbReference>
<dbReference type="PANTHER" id="PTHR47969:SF15">
    <property type="entry name" value="CHROMOSOME-ASSOCIATED KINESIN KIF4A-RELATED"/>
    <property type="match status" value="1"/>
</dbReference>
<dbReference type="Proteomes" id="UP000011750">
    <property type="component" value="Chromosome A05"/>
</dbReference>
<keyword evidence="8" id="KW-1185">Reference proteome</keyword>
<reference evidence="7 8" key="2">
    <citation type="journal article" date="2018" name="Hortic Res">
        <title>Improved Brassica rapa reference genome by single-molecule sequencing and chromosome conformation capture technologies.</title>
        <authorList>
            <person name="Zhang L."/>
            <person name="Cai X."/>
            <person name="Wu J."/>
            <person name="Liu M."/>
            <person name="Grob S."/>
            <person name="Cheng F."/>
            <person name="Liang J."/>
            <person name="Cai C."/>
            <person name="Liu Z."/>
            <person name="Liu B."/>
            <person name="Wang F."/>
            <person name="Li S."/>
            <person name="Liu F."/>
            <person name="Li X."/>
            <person name="Cheng L."/>
            <person name="Yang W."/>
            <person name="Li M.H."/>
            <person name="Grossniklaus U."/>
            <person name="Zheng H."/>
            <person name="Wang X."/>
        </authorList>
    </citation>
    <scope>NUCLEOTIDE SEQUENCE [LARGE SCALE GENOMIC DNA]</scope>
    <source>
        <strain evidence="7 8">cv. Chiifu-401-42</strain>
    </source>
</reference>
<evidence type="ECO:0000256" key="6">
    <source>
        <dbReference type="SAM" id="Coils"/>
    </source>
</evidence>
<dbReference type="InParanoid" id="M4EYJ5"/>
<feature type="coiled-coil region" evidence="6">
    <location>
        <begin position="227"/>
        <end position="254"/>
    </location>
</feature>
<evidence type="ECO:0000256" key="3">
    <source>
        <dbReference type="ARBA" id="ARBA00022741"/>
    </source>
</evidence>
<evidence type="ECO:0000313" key="7">
    <source>
        <dbReference type="EnsemblPlants" id="Bra033887.1-P"/>
    </source>
</evidence>
<keyword evidence="5 6" id="KW-0175">Coiled coil</keyword>
<proteinExistence type="predicted"/>
<dbReference type="GO" id="GO:0005524">
    <property type="term" value="F:ATP binding"/>
    <property type="evidence" value="ECO:0007669"/>
    <property type="project" value="UniProtKB-KW"/>
</dbReference>
<accession>M4EYJ5</accession>
<sequence length="285" mass="33253">MTITRSRFKLYGLERRRFGKFSEVTEESEFQNPAPVNKAINPSRRKVVIDMKMVDTKVVARDEDMVVDTVEAEDRRVEMVVDTGVEVMMVMDTKAVDTKVETEDEIIGLVKPDGLKKSLHSMESSNCAMVEATIGDSREIDEEAKEWEHKLLQSSMDKELHELNRCLEEKESEMLLFDGYDPAALKQHFGRKLPRWRMKRDLFREERNRLLAGIENLASVGEVQKLQNVHAQNLKSLEVQLQNLKKKQENHCQLLKQKQKSDDAARRLEEEFYPSRHRRFSCNIE</sequence>
<evidence type="ECO:0000256" key="2">
    <source>
        <dbReference type="ARBA" id="ARBA00022490"/>
    </source>
</evidence>
<dbReference type="GO" id="GO:0007018">
    <property type="term" value="P:microtubule-based movement"/>
    <property type="evidence" value="ECO:0007669"/>
    <property type="project" value="InterPro"/>
</dbReference>
<dbReference type="eggNOG" id="KOG0244">
    <property type="taxonomic scope" value="Eukaryota"/>
</dbReference>
<keyword evidence="3" id="KW-0547">Nucleotide-binding</keyword>
<dbReference type="GO" id="GO:0003777">
    <property type="term" value="F:microtubule motor activity"/>
    <property type="evidence" value="ECO:0007669"/>
    <property type="project" value="InterPro"/>
</dbReference>
<name>M4EYJ5_BRACM</name>
<comment type="subcellular location">
    <subcellularLocation>
        <location evidence="1">Cytoplasm</location>
    </subcellularLocation>
</comment>
<dbReference type="AlphaFoldDB" id="M4EYJ5"/>
<reference evidence="7 8" key="1">
    <citation type="journal article" date="2011" name="Nat. Genet.">
        <title>The genome of the mesopolyploid crop species Brassica rapa.</title>
        <authorList>
            <consortium name="Brassica rapa Genome Sequencing Project Consortium"/>
            <person name="Wang X."/>
            <person name="Wang H."/>
            <person name="Wang J."/>
            <person name="Sun R."/>
            <person name="Wu J."/>
            <person name="Liu S."/>
            <person name="Bai Y."/>
            <person name="Mun J.H."/>
            <person name="Bancroft I."/>
            <person name="Cheng F."/>
            <person name="Huang S."/>
            <person name="Li X."/>
            <person name="Hua W."/>
            <person name="Wang J."/>
            <person name="Wang X."/>
            <person name="Freeling M."/>
            <person name="Pires J.C."/>
            <person name="Paterson A.H."/>
            <person name="Chalhoub B."/>
            <person name="Wang B."/>
            <person name="Hayward A."/>
            <person name="Sharpe A.G."/>
            <person name="Park B.S."/>
            <person name="Weisshaar B."/>
            <person name="Liu B."/>
            <person name="Li B."/>
            <person name="Liu B."/>
            <person name="Tong C."/>
            <person name="Song C."/>
            <person name="Duran C."/>
            <person name="Peng C."/>
            <person name="Geng C."/>
            <person name="Koh C."/>
            <person name="Lin C."/>
            <person name="Edwards D."/>
            <person name="Mu D."/>
            <person name="Shen D."/>
            <person name="Soumpourou E."/>
            <person name="Li F."/>
            <person name="Fraser F."/>
            <person name="Conant G."/>
            <person name="Lassalle G."/>
            <person name="King G.J."/>
            <person name="Bonnema G."/>
            <person name="Tang H."/>
            <person name="Wang H."/>
            <person name="Belcram H."/>
            <person name="Zhou H."/>
            <person name="Hirakawa H."/>
            <person name="Abe H."/>
            <person name="Guo H."/>
            <person name="Wang H."/>
            <person name="Jin H."/>
            <person name="Parkin I.A."/>
            <person name="Batley J."/>
            <person name="Kim J.S."/>
            <person name="Just J."/>
            <person name="Li J."/>
            <person name="Xu J."/>
            <person name="Deng J."/>
            <person name="Kim J.A."/>
            <person name="Li J."/>
            <person name="Yu J."/>
            <person name="Meng J."/>
            <person name="Wang J."/>
            <person name="Min J."/>
            <person name="Poulain J."/>
            <person name="Wang J."/>
            <person name="Hatakeyama K."/>
            <person name="Wu K."/>
            <person name="Wang L."/>
            <person name="Fang L."/>
            <person name="Trick M."/>
            <person name="Links M.G."/>
            <person name="Zhao M."/>
            <person name="Jin M."/>
            <person name="Ramchiary N."/>
            <person name="Drou N."/>
            <person name="Berkman P.J."/>
            <person name="Cai Q."/>
            <person name="Huang Q."/>
            <person name="Li R."/>
            <person name="Tabata S."/>
            <person name="Cheng S."/>
            <person name="Zhang S."/>
            <person name="Zhang S."/>
            <person name="Huang S."/>
            <person name="Sato S."/>
            <person name="Sun S."/>
            <person name="Kwon S.J."/>
            <person name="Choi S.R."/>
            <person name="Lee T.H."/>
            <person name="Fan W."/>
            <person name="Zhao X."/>
            <person name="Tan X."/>
            <person name="Xu X."/>
            <person name="Wang Y."/>
            <person name="Qiu Y."/>
            <person name="Yin Y."/>
            <person name="Li Y."/>
            <person name="Du Y."/>
            <person name="Liao Y."/>
            <person name="Lim Y."/>
            <person name="Narusaka Y."/>
            <person name="Wang Y."/>
            <person name="Wang Z."/>
            <person name="Li Z."/>
            <person name="Wang Z."/>
            <person name="Xiong Z."/>
            <person name="Zhang Z."/>
        </authorList>
    </citation>
    <scope>NUCLEOTIDE SEQUENCE [LARGE SCALE GENOMIC DNA]</scope>
    <source>
        <strain evidence="7 8">cv. Chiifu-401-42</strain>
    </source>
</reference>
<dbReference type="InterPro" id="IPR027640">
    <property type="entry name" value="Kinesin-like_fam"/>
</dbReference>
<protein>
    <submittedName>
        <fullName evidence="7">Uncharacterized protein</fullName>
    </submittedName>
</protein>
<evidence type="ECO:0000256" key="4">
    <source>
        <dbReference type="ARBA" id="ARBA00022840"/>
    </source>
</evidence>
<evidence type="ECO:0000313" key="8">
    <source>
        <dbReference type="Proteomes" id="UP000011750"/>
    </source>
</evidence>
<dbReference type="PANTHER" id="PTHR47969">
    <property type="entry name" value="CHROMOSOME-ASSOCIATED KINESIN KIF4A-RELATED"/>
    <property type="match status" value="1"/>
</dbReference>
<keyword evidence="4" id="KW-0067">ATP-binding</keyword>
<reference evidence="7" key="3">
    <citation type="submission" date="2023-03" db="UniProtKB">
        <authorList>
            <consortium name="EnsemblPlants"/>
        </authorList>
    </citation>
    <scope>IDENTIFICATION</scope>
    <source>
        <strain evidence="7">cv. Chiifu-401-42</strain>
    </source>
</reference>
<keyword evidence="2" id="KW-0963">Cytoplasm</keyword>
<dbReference type="Gramene" id="Bra033887.1">
    <property type="protein sequence ID" value="Bra033887.1-P"/>
    <property type="gene ID" value="Bra033887"/>
</dbReference>
<evidence type="ECO:0000256" key="1">
    <source>
        <dbReference type="ARBA" id="ARBA00004496"/>
    </source>
</evidence>
<dbReference type="Pfam" id="PF25764">
    <property type="entry name" value="KIF21A_4th"/>
    <property type="match status" value="1"/>
</dbReference>
<organism evidence="7 8">
    <name type="scientific">Brassica campestris</name>
    <name type="common">Field mustard</name>
    <dbReference type="NCBI Taxonomy" id="3711"/>
    <lineage>
        <taxon>Eukaryota</taxon>
        <taxon>Viridiplantae</taxon>
        <taxon>Streptophyta</taxon>
        <taxon>Embryophyta</taxon>
        <taxon>Tracheophyta</taxon>
        <taxon>Spermatophyta</taxon>
        <taxon>Magnoliopsida</taxon>
        <taxon>eudicotyledons</taxon>
        <taxon>Gunneridae</taxon>
        <taxon>Pentapetalae</taxon>
        <taxon>rosids</taxon>
        <taxon>malvids</taxon>
        <taxon>Brassicales</taxon>
        <taxon>Brassicaceae</taxon>
        <taxon>Brassiceae</taxon>
        <taxon>Brassica</taxon>
    </lineage>
</organism>
<dbReference type="STRING" id="51351.M4EYJ5"/>